<dbReference type="FunFam" id="3.30.160.60:FF:000446">
    <property type="entry name" value="Zinc finger protein"/>
    <property type="match status" value="1"/>
</dbReference>
<dbReference type="PANTHER" id="PTHR19818">
    <property type="entry name" value="ZINC FINGER PROTEIN ZIC AND GLI"/>
    <property type="match status" value="1"/>
</dbReference>
<dbReference type="GO" id="GO:0005634">
    <property type="term" value="C:nucleus"/>
    <property type="evidence" value="ECO:0007669"/>
    <property type="project" value="UniProtKB-ARBA"/>
</dbReference>
<gene>
    <name evidence="8" type="ORF">EW145_g330</name>
</gene>
<feature type="compositionally biased region" description="Pro residues" evidence="6">
    <location>
        <begin position="251"/>
        <end position="260"/>
    </location>
</feature>
<evidence type="ECO:0000256" key="3">
    <source>
        <dbReference type="ARBA" id="ARBA00022771"/>
    </source>
</evidence>
<accession>A0A4S4LKM3</accession>
<dbReference type="SUPFAM" id="SSF57667">
    <property type="entry name" value="beta-beta-alpha zinc fingers"/>
    <property type="match status" value="2"/>
</dbReference>
<keyword evidence="4" id="KW-0862">Zinc</keyword>
<reference evidence="8 9" key="1">
    <citation type="submission" date="2019-02" db="EMBL/GenBank/DDBJ databases">
        <title>Genome sequencing of the rare red list fungi Phellinidium pouzarii.</title>
        <authorList>
            <person name="Buettner E."/>
            <person name="Kellner H."/>
        </authorList>
    </citation>
    <scope>NUCLEOTIDE SEQUENCE [LARGE SCALE GENOMIC DNA]</scope>
    <source>
        <strain evidence="8 9">DSM 108285</strain>
    </source>
</reference>
<dbReference type="Proteomes" id="UP000308199">
    <property type="component" value="Unassembled WGS sequence"/>
</dbReference>
<keyword evidence="3 5" id="KW-0863">Zinc-finger</keyword>
<evidence type="ECO:0000259" key="7">
    <source>
        <dbReference type="PROSITE" id="PS50157"/>
    </source>
</evidence>
<dbReference type="OrthoDB" id="654211at2759"/>
<evidence type="ECO:0000256" key="2">
    <source>
        <dbReference type="ARBA" id="ARBA00022737"/>
    </source>
</evidence>
<dbReference type="Gene3D" id="3.30.160.60">
    <property type="entry name" value="Classic Zinc Finger"/>
    <property type="match status" value="2"/>
</dbReference>
<dbReference type="PROSITE" id="PS50157">
    <property type="entry name" value="ZINC_FINGER_C2H2_2"/>
    <property type="match status" value="3"/>
</dbReference>
<organism evidence="8 9">
    <name type="scientific">Phellinidium pouzarii</name>
    <dbReference type="NCBI Taxonomy" id="167371"/>
    <lineage>
        <taxon>Eukaryota</taxon>
        <taxon>Fungi</taxon>
        <taxon>Dikarya</taxon>
        <taxon>Basidiomycota</taxon>
        <taxon>Agaricomycotina</taxon>
        <taxon>Agaricomycetes</taxon>
        <taxon>Hymenochaetales</taxon>
        <taxon>Hymenochaetaceae</taxon>
        <taxon>Phellinidium</taxon>
    </lineage>
</organism>
<proteinExistence type="predicted"/>
<dbReference type="InterPro" id="IPR013087">
    <property type="entry name" value="Znf_C2H2_type"/>
</dbReference>
<name>A0A4S4LKM3_9AGAM</name>
<dbReference type="GO" id="GO:0000978">
    <property type="term" value="F:RNA polymerase II cis-regulatory region sequence-specific DNA binding"/>
    <property type="evidence" value="ECO:0007669"/>
    <property type="project" value="TreeGrafter"/>
</dbReference>
<feature type="domain" description="C2H2-type" evidence="7">
    <location>
        <begin position="10"/>
        <end position="39"/>
    </location>
</feature>
<dbReference type="InterPro" id="IPR036236">
    <property type="entry name" value="Znf_C2H2_sf"/>
</dbReference>
<dbReference type="Pfam" id="PF00096">
    <property type="entry name" value="zf-C2H2"/>
    <property type="match status" value="2"/>
</dbReference>
<feature type="domain" description="C2H2-type" evidence="7">
    <location>
        <begin position="40"/>
        <end position="68"/>
    </location>
</feature>
<keyword evidence="9" id="KW-1185">Reference proteome</keyword>
<dbReference type="GO" id="GO:0000981">
    <property type="term" value="F:DNA-binding transcription factor activity, RNA polymerase II-specific"/>
    <property type="evidence" value="ECO:0007669"/>
    <property type="project" value="TreeGrafter"/>
</dbReference>
<sequence length="320" mass="35050">MRIHTNEKPFICPYPNCAKAFRQSSALKNHSNFHQRDSSFTCKQCNMNFFDKPTFNRHVREKHDLEYVYACSISGCGKHFKRKPVFKTHMQDKHEIMYNDYELSSHRVPAAPYVKAANGSRAIYHTNSSTPSKLSDALQNISLLQTNSASYGQGVYHSSSPSSYNANAVLLRDPYSKSSAAATYSPAPFNTNNSSDYVRYSHMSAAPELWLPSGGISLIPPTDTTYYNGQIVASELGADCMNLGIAFSPMAPPQRTPPNPSYIYTSGTSSGSPSGVGRAGSYSPHSSFSRASSSSPGSTGGNMYSFKPNYNGYVSPTSCY</sequence>
<dbReference type="PROSITE" id="PS00028">
    <property type="entry name" value="ZINC_FINGER_C2H2_1"/>
    <property type="match status" value="3"/>
</dbReference>
<dbReference type="PANTHER" id="PTHR19818:SF139">
    <property type="entry name" value="PAIR-RULE PROTEIN ODD-PAIRED"/>
    <property type="match status" value="1"/>
</dbReference>
<keyword evidence="2" id="KW-0677">Repeat</keyword>
<dbReference type="AlphaFoldDB" id="A0A4S4LKM3"/>
<evidence type="ECO:0000313" key="8">
    <source>
        <dbReference type="EMBL" id="THH11931.1"/>
    </source>
</evidence>
<evidence type="ECO:0000313" key="9">
    <source>
        <dbReference type="Proteomes" id="UP000308199"/>
    </source>
</evidence>
<keyword evidence="1" id="KW-0479">Metal-binding</keyword>
<dbReference type="SMART" id="SM00355">
    <property type="entry name" value="ZnF_C2H2"/>
    <property type="match status" value="3"/>
</dbReference>
<evidence type="ECO:0000256" key="1">
    <source>
        <dbReference type="ARBA" id="ARBA00022723"/>
    </source>
</evidence>
<evidence type="ECO:0000256" key="4">
    <source>
        <dbReference type="ARBA" id="ARBA00022833"/>
    </source>
</evidence>
<evidence type="ECO:0000256" key="5">
    <source>
        <dbReference type="PROSITE-ProRule" id="PRU00042"/>
    </source>
</evidence>
<comment type="caution">
    <text evidence="8">The sequence shown here is derived from an EMBL/GenBank/DDBJ whole genome shotgun (WGS) entry which is preliminary data.</text>
</comment>
<dbReference type="EMBL" id="SGPK01000006">
    <property type="protein sequence ID" value="THH11931.1"/>
    <property type="molecule type" value="Genomic_DNA"/>
</dbReference>
<dbReference type="GO" id="GO:0008270">
    <property type="term" value="F:zinc ion binding"/>
    <property type="evidence" value="ECO:0007669"/>
    <property type="project" value="UniProtKB-KW"/>
</dbReference>
<feature type="domain" description="C2H2-type" evidence="7">
    <location>
        <begin position="69"/>
        <end position="94"/>
    </location>
</feature>
<protein>
    <recommendedName>
        <fullName evidence="7">C2H2-type domain-containing protein</fullName>
    </recommendedName>
</protein>
<dbReference type="GO" id="GO:0045944">
    <property type="term" value="P:positive regulation of transcription by RNA polymerase II"/>
    <property type="evidence" value="ECO:0007669"/>
    <property type="project" value="UniProtKB-ARBA"/>
</dbReference>
<feature type="compositionally biased region" description="Low complexity" evidence="6">
    <location>
        <begin position="281"/>
        <end position="297"/>
    </location>
</feature>
<dbReference type="InterPro" id="IPR050329">
    <property type="entry name" value="GLI_C2H2-zinc-finger"/>
</dbReference>
<feature type="compositionally biased region" description="Low complexity" evidence="6">
    <location>
        <begin position="261"/>
        <end position="273"/>
    </location>
</feature>
<evidence type="ECO:0000256" key="6">
    <source>
        <dbReference type="SAM" id="MobiDB-lite"/>
    </source>
</evidence>
<feature type="region of interest" description="Disordered" evidence="6">
    <location>
        <begin position="251"/>
        <end position="299"/>
    </location>
</feature>